<evidence type="ECO:0008006" key="4">
    <source>
        <dbReference type="Google" id="ProtNLM"/>
    </source>
</evidence>
<protein>
    <recommendedName>
        <fullName evidence="4">Fumarylacetoacetase-like C-terminal domain-containing protein</fullName>
    </recommendedName>
</protein>
<accession>A0A973VVP5</accession>
<proteinExistence type="predicted"/>
<name>A0A973VVP5_9BRAD</name>
<dbReference type="EMBL" id="JAAOLE020000001">
    <property type="protein sequence ID" value="NVI42500.1"/>
    <property type="molecule type" value="Genomic_DNA"/>
</dbReference>
<evidence type="ECO:0000313" key="2">
    <source>
        <dbReference type="EMBL" id="WXC81424.1"/>
    </source>
</evidence>
<reference evidence="1" key="1">
    <citation type="submission" date="2020-06" db="EMBL/GenBank/DDBJ databases">
        <title>Whole Genome Sequence of Bradyrhizobium sp. Strain 1S1.</title>
        <authorList>
            <person name="Bromfield E.S.P."/>
            <person name="Cloutier S."/>
        </authorList>
    </citation>
    <scope>NUCLEOTIDE SEQUENCE [LARGE SCALE GENOMIC DNA]</scope>
    <source>
        <strain evidence="1">1S1</strain>
    </source>
</reference>
<evidence type="ECO:0000313" key="3">
    <source>
        <dbReference type="Proteomes" id="UP001432046"/>
    </source>
</evidence>
<keyword evidence="3" id="KW-1185">Reference proteome</keyword>
<dbReference type="GO" id="GO:0003824">
    <property type="term" value="F:catalytic activity"/>
    <property type="evidence" value="ECO:0007669"/>
    <property type="project" value="InterPro"/>
</dbReference>
<dbReference type="Proteomes" id="UP001432046">
    <property type="component" value="Chromosome"/>
</dbReference>
<sequence length="101" mass="10521">MQRGGGAFVLDRPLKVELLAKDPHNPPLSAGEVISTGTLTLPMPIKPGERWTTKAAGISSKTSPFGLLDLASRQAGIVMRLSKFSTSAPRPPGCAIIAIAS</sequence>
<dbReference type="RefSeq" id="WP_166210305.1">
    <property type="nucleotide sequence ID" value="NZ_CP088285.1"/>
</dbReference>
<reference evidence="2" key="2">
    <citation type="journal article" date="2021" name="Int. J. Syst. Evol. Microbiol.">
        <title>Bradyrhizobium septentrionale sp. nov. (sv. septentrionale) and Bradyrhizobium quebecense sp. nov. (sv. septentrionale) associated with legumes native to Canada possess rearranged symbiosis genes and numerous insertion sequences.</title>
        <authorList>
            <person name="Bromfield E.S.P."/>
            <person name="Cloutier S."/>
        </authorList>
    </citation>
    <scope>NUCLEOTIDE SEQUENCE</scope>
    <source>
        <strain evidence="2">5S5</strain>
    </source>
</reference>
<dbReference type="SUPFAM" id="SSF56529">
    <property type="entry name" value="FAH"/>
    <property type="match status" value="1"/>
</dbReference>
<organism evidence="1">
    <name type="scientific">Bradyrhizobium septentrionale</name>
    <dbReference type="NCBI Taxonomy" id="1404411"/>
    <lineage>
        <taxon>Bacteria</taxon>
        <taxon>Pseudomonadati</taxon>
        <taxon>Pseudomonadota</taxon>
        <taxon>Alphaproteobacteria</taxon>
        <taxon>Hyphomicrobiales</taxon>
        <taxon>Nitrobacteraceae</taxon>
        <taxon>Bradyrhizobium</taxon>
    </lineage>
</organism>
<dbReference type="InterPro" id="IPR036663">
    <property type="entry name" value="Fumarylacetoacetase_C_sf"/>
</dbReference>
<gene>
    <name evidence="1" type="ORF">HAP48_005180</name>
    <name evidence="2" type="ORF">WDK88_07325</name>
</gene>
<reference evidence="2" key="3">
    <citation type="submission" date="2024-03" db="EMBL/GenBank/DDBJ databases">
        <authorList>
            <person name="Bromfield E.S.P."/>
            <person name="Cloutier S."/>
        </authorList>
    </citation>
    <scope>NUCLEOTIDE SEQUENCE</scope>
    <source>
        <strain evidence="2">5S5</strain>
    </source>
</reference>
<dbReference type="AlphaFoldDB" id="A0A973VVP5"/>
<dbReference type="EMBL" id="CP147711">
    <property type="protein sequence ID" value="WXC81424.1"/>
    <property type="molecule type" value="Genomic_DNA"/>
</dbReference>
<evidence type="ECO:0000313" key="1">
    <source>
        <dbReference type="EMBL" id="NVI42500.1"/>
    </source>
</evidence>
<dbReference type="Gene3D" id="3.90.850.10">
    <property type="entry name" value="Fumarylacetoacetase-like, C-terminal domain"/>
    <property type="match status" value="1"/>
</dbReference>